<protein>
    <submittedName>
        <fullName evidence="4">GNAT family N-acetyltransferase</fullName>
        <ecNumber evidence="4">2.3.1.-</ecNumber>
    </submittedName>
</protein>
<reference evidence="4 5" key="1">
    <citation type="submission" date="2023-12" db="EMBL/GenBank/DDBJ databases">
        <title>Whole genome sequencing of Paenibacillus phoenicis isolated from the Phoenix Mars Lander spacecraft assembly facility.</title>
        <authorList>
            <person name="Garcia A."/>
            <person name="Venkateswaran K."/>
        </authorList>
    </citation>
    <scope>NUCLEOTIDE SEQUENCE [LARGE SCALE GENOMIC DNA]</scope>
    <source>
        <strain evidence="4 5">3PO2SA</strain>
    </source>
</reference>
<dbReference type="PANTHER" id="PTHR43877">
    <property type="entry name" value="AMINOALKYLPHOSPHONATE N-ACETYLTRANSFERASE-RELATED-RELATED"/>
    <property type="match status" value="1"/>
</dbReference>
<dbReference type="InterPro" id="IPR016181">
    <property type="entry name" value="Acyl_CoA_acyltransferase"/>
</dbReference>
<accession>A0ABU5PKQ0</accession>
<proteinExistence type="predicted"/>
<keyword evidence="1 4" id="KW-0808">Transferase</keyword>
<dbReference type="EC" id="2.3.1.-" evidence="4"/>
<dbReference type="PROSITE" id="PS51186">
    <property type="entry name" value="GNAT"/>
    <property type="match status" value="2"/>
</dbReference>
<organism evidence="4 5">
    <name type="scientific">Paenibacillus phoenicis</name>
    <dbReference type="NCBI Taxonomy" id="554117"/>
    <lineage>
        <taxon>Bacteria</taxon>
        <taxon>Bacillati</taxon>
        <taxon>Bacillota</taxon>
        <taxon>Bacilli</taxon>
        <taxon>Bacillales</taxon>
        <taxon>Paenibacillaceae</taxon>
        <taxon>Paenibacillus</taxon>
    </lineage>
</organism>
<comment type="caution">
    <text evidence="4">The sequence shown here is derived from an EMBL/GenBank/DDBJ whole genome shotgun (WGS) entry which is preliminary data.</text>
</comment>
<feature type="domain" description="N-acetyltransferase" evidence="3">
    <location>
        <begin position="4"/>
        <end position="171"/>
    </location>
</feature>
<keyword evidence="2 4" id="KW-0012">Acyltransferase</keyword>
<dbReference type="SUPFAM" id="SSF55729">
    <property type="entry name" value="Acyl-CoA N-acyltransferases (Nat)"/>
    <property type="match status" value="2"/>
</dbReference>
<dbReference type="RefSeq" id="WP_323077287.1">
    <property type="nucleotide sequence ID" value="NZ_CBCSKM010000013.1"/>
</dbReference>
<keyword evidence="5" id="KW-1185">Reference proteome</keyword>
<sequence length="319" mass="36311">MGQIATRGYRPGDEAKLVELWNRVLLLDPVTAKRFRNLVLLDANFDPEGLRFAFDETDRLVGCVYAVRRLLPMSGTELEPENGWIPFFFVDPKFERQGVGSRLLLEAERFLREHGRTKLFFASYAPNYIVPGIDAAGYPKGAAFLQKNGFTKQYSAVAMDYSLVGYETPAEVEALKRQREEEGYTFRTAQDADLTELIRFNLELFNPDWARAIREGILQGLPLEQIMVARERGRLVGFCLFGGYEGVRERFGPFGVHPDQRGRGIGKILLHHCLHTMRAHGLHGAWFLWTGEQSPAGYLYKQTGFSVTRTFDIMVKTFA</sequence>
<name>A0ABU5PKQ0_9BACL</name>
<dbReference type="Pfam" id="PF00583">
    <property type="entry name" value="Acetyltransf_1"/>
    <property type="match status" value="1"/>
</dbReference>
<evidence type="ECO:0000313" key="5">
    <source>
        <dbReference type="Proteomes" id="UP001292216"/>
    </source>
</evidence>
<dbReference type="EMBL" id="JAYERP010000001">
    <property type="protein sequence ID" value="MEA3570510.1"/>
    <property type="molecule type" value="Genomic_DNA"/>
</dbReference>
<dbReference type="Pfam" id="PF13508">
    <property type="entry name" value="Acetyltransf_7"/>
    <property type="match status" value="1"/>
</dbReference>
<dbReference type="InterPro" id="IPR050832">
    <property type="entry name" value="Bact_Acetyltransf"/>
</dbReference>
<dbReference type="CDD" id="cd04301">
    <property type="entry name" value="NAT_SF"/>
    <property type="match status" value="2"/>
</dbReference>
<dbReference type="GO" id="GO:0016746">
    <property type="term" value="F:acyltransferase activity"/>
    <property type="evidence" value="ECO:0007669"/>
    <property type="project" value="UniProtKB-KW"/>
</dbReference>
<dbReference type="Proteomes" id="UP001292216">
    <property type="component" value="Unassembled WGS sequence"/>
</dbReference>
<evidence type="ECO:0000256" key="1">
    <source>
        <dbReference type="ARBA" id="ARBA00022679"/>
    </source>
</evidence>
<feature type="domain" description="N-acetyltransferase" evidence="3">
    <location>
        <begin position="184"/>
        <end position="319"/>
    </location>
</feature>
<dbReference type="Gene3D" id="3.40.630.30">
    <property type="match status" value="2"/>
</dbReference>
<gene>
    <name evidence="4" type="ORF">U9M73_10925</name>
</gene>
<evidence type="ECO:0000313" key="4">
    <source>
        <dbReference type="EMBL" id="MEA3570510.1"/>
    </source>
</evidence>
<dbReference type="InterPro" id="IPR000182">
    <property type="entry name" value="GNAT_dom"/>
</dbReference>
<evidence type="ECO:0000259" key="3">
    <source>
        <dbReference type="PROSITE" id="PS51186"/>
    </source>
</evidence>
<evidence type="ECO:0000256" key="2">
    <source>
        <dbReference type="ARBA" id="ARBA00023315"/>
    </source>
</evidence>